<dbReference type="GO" id="GO:0003677">
    <property type="term" value="F:DNA binding"/>
    <property type="evidence" value="ECO:0007669"/>
    <property type="project" value="UniProtKB-UniRule"/>
</dbReference>
<protein>
    <submittedName>
        <fullName evidence="5">Transcriptional regulator</fullName>
    </submittedName>
</protein>
<feature type="region of interest" description="Disordered" evidence="3">
    <location>
        <begin position="777"/>
        <end position="796"/>
    </location>
</feature>
<dbReference type="GO" id="GO:0000160">
    <property type="term" value="P:phosphorelay signal transduction system"/>
    <property type="evidence" value="ECO:0007669"/>
    <property type="project" value="InterPro"/>
</dbReference>
<dbReference type="AlphaFoldDB" id="A0A9X3YPC2"/>
<dbReference type="Proteomes" id="UP001139971">
    <property type="component" value="Unassembled WGS sequence"/>
</dbReference>
<dbReference type="SMART" id="SM00862">
    <property type="entry name" value="Trans_reg_C"/>
    <property type="match status" value="1"/>
</dbReference>
<keyword evidence="1 2" id="KW-0238">DNA-binding</keyword>
<evidence type="ECO:0000313" key="6">
    <source>
        <dbReference type="Proteomes" id="UP001139971"/>
    </source>
</evidence>
<proteinExistence type="predicted"/>
<dbReference type="InterPro" id="IPR016032">
    <property type="entry name" value="Sig_transdc_resp-reg_C-effctor"/>
</dbReference>
<dbReference type="InterPro" id="IPR011990">
    <property type="entry name" value="TPR-like_helical_dom_sf"/>
</dbReference>
<comment type="caution">
    <text evidence="5">The sequence shown here is derived from an EMBL/GenBank/DDBJ whole genome shotgun (WGS) entry which is preliminary data.</text>
</comment>
<evidence type="ECO:0000256" key="2">
    <source>
        <dbReference type="PROSITE-ProRule" id="PRU01091"/>
    </source>
</evidence>
<dbReference type="InterPro" id="IPR036388">
    <property type="entry name" value="WH-like_DNA-bd_sf"/>
</dbReference>
<evidence type="ECO:0000256" key="1">
    <source>
        <dbReference type="ARBA" id="ARBA00023125"/>
    </source>
</evidence>
<dbReference type="InterPro" id="IPR001867">
    <property type="entry name" value="OmpR/PhoB-type_DNA-bd"/>
</dbReference>
<dbReference type="EMBL" id="JAOVZO020000023">
    <property type="protein sequence ID" value="MDC8015982.1"/>
    <property type="molecule type" value="Genomic_DNA"/>
</dbReference>
<gene>
    <name evidence="5" type="ORF">OD750_025945</name>
</gene>
<reference evidence="5" key="1">
    <citation type="submission" date="2023-02" db="EMBL/GenBank/DDBJ databases">
        <title>Tahibacter soli sp. nov. isolated from soil.</title>
        <authorList>
            <person name="Baek J.H."/>
            <person name="Lee J.K."/>
            <person name="Choi D.G."/>
            <person name="Jeon C.O."/>
        </authorList>
    </citation>
    <scope>NUCLEOTIDE SEQUENCE</scope>
    <source>
        <strain evidence="5">BL</strain>
    </source>
</reference>
<sequence length="796" mass="84440">MSPDKLRFGDFLLDPARREISRAGEALRLPPKAFDCLAYLVEHRARAVGRDELIAAVWGRTEIDDNLLDQAITRVRRVLGDNDETRRMLRTVPRFGYAWAAPTQVVDAPPDDAAPATAPVPAALDPEPASPAAPPRRAARLPWRVAVLVAAAALAALAWRFWPAPKPAAGVAATSGIGLVLPLSIAADESYAWARLGVMDLVAERLRAAGQAIVPSDNVVALARELDGRAPDAAQLRALADAAGAGLVIAAKGELTAGYWRVSLHGVHGRDPAPHAEAESQDLMDAARAAADRFAVQLGRTPPPRNDQLAPRERALAGVLAQSEAALLADQLAASRALLESLDPDQRALPEVRYRLARLDFRAGKLDASETAYQALLAETSTEEPQFRARLYNALGNIALRRDDYVLSASRSDAAIAALGDGAPSLELGRAYTGRAIARSAASQFDAALPDFARARAVLESVGDRLGLARVDANLGILDARRDRYAEALPVLDRAAEGLASFHDLTSEVFVRVAAAGSRLLLLQPAAALADERRLAELVEREPNPQWKRYANLARSEVLAANGRLADARRVLDEAVADARAGKDESLLASMRVVAARRALAAGRYDEAAREAAAVVASPWNAESPREYASLWLTLVRAQAGTGDAKAAAATAKAADAWARGNDSPAARLYAGLVAAESSAAAQENHSARAAFEDALAQAEAARVPDDVLTVSVAYTNWLIAQGDLARATTVAARTAGWAETSYDAALLQVRLYAALDQRTPWQNALARAGRLAGERELPPALVPTDAAPEATAARP</sequence>
<feature type="DNA-binding region" description="OmpR/PhoB-type" evidence="2">
    <location>
        <begin position="3"/>
        <end position="101"/>
    </location>
</feature>
<evidence type="ECO:0000259" key="4">
    <source>
        <dbReference type="PROSITE" id="PS51755"/>
    </source>
</evidence>
<dbReference type="PROSITE" id="PS51755">
    <property type="entry name" value="OMPR_PHOB"/>
    <property type="match status" value="1"/>
</dbReference>
<dbReference type="Gene3D" id="1.10.10.10">
    <property type="entry name" value="Winged helix-like DNA-binding domain superfamily/Winged helix DNA-binding domain"/>
    <property type="match status" value="1"/>
</dbReference>
<feature type="domain" description="OmpR/PhoB-type" evidence="4">
    <location>
        <begin position="3"/>
        <end position="101"/>
    </location>
</feature>
<accession>A0A9X3YPC2</accession>
<dbReference type="SUPFAM" id="SSF46894">
    <property type="entry name" value="C-terminal effector domain of the bipartite response regulators"/>
    <property type="match status" value="1"/>
</dbReference>
<dbReference type="Pfam" id="PF00486">
    <property type="entry name" value="Trans_reg_C"/>
    <property type="match status" value="1"/>
</dbReference>
<dbReference type="SUPFAM" id="SSF48452">
    <property type="entry name" value="TPR-like"/>
    <property type="match status" value="1"/>
</dbReference>
<dbReference type="GO" id="GO:0006355">
    <property type="term" value="P:regulation of DNA-templated transcription"/>
    <property type="evidence" value="ECO:0007669"/>
    <property type="project" value="InterPro"/>
</dbReference>
<organism evidence="5 6">
    <name type="scientific">Tahibacter soli</name>
    <dbReference type="NCBI Taxonomy" id="2983605"/>
    <lineage>
        <taxon>Bacteria</taxon>
        <taxon>Pseudomonadati</taxon>
        <taxon>Pseudomonadota</taxon>
        <taxon>Gammaproteobacteria</taxon>
        <taxon>Lysobacterales</taxon>
        <taxon>Rhodanobacteraceae</taxon>
        <taxon>Tahibacter</taxon>
    </lineage>
</organism>
<dbReference type="Gene3D" id="1.25.40.10">
    <property type="entry name" value="Tetratricopeptide repeat domain"/>
    <property type="match status" value="1"/>
</dbReference>
<dbReference type="RefSeq" id="WP_263542998.1">
    <property type="nucleotide sequence ID" value="NZ_JAOVZO020000023.1"/>
</dbReference>
<feature type="region of interest" description="Disordered" evidence="3">
    <location>
        <begin position="108"/>
        <end position="135"/>
    </location>
</feature>
<feature type="compositionally biased region" description="Low complexity" evidence="3">
    <location>
        <begin position="108"/>
        <end position="127"/>
    </location>
</feature>
<evidence type="ECO:0000256" key="3">
    <source>
        <dbReference type="SAM" id="MobiDB-lite"/>
    </source>
</evidence>
<name>A0A9X3YPC2_9GAMM</name>
<keyword evidence="6" id="KW-1185">Reference proteome</keyword>
<dbReference type="CDD" id="cd00383">
    <property type="entry name" value="trans_reg_C"/>
    <property type="match status" value="1"/>
</dbReference>
<evidence type="ECO:0000313" key="5">
    <source>
        <dbReference type="EMBL" id="MDC8015982.1"/>
    </source>
</evidence>